<evidence type="ECO:0000313" key="2">
    <source>
        <dbReference type="EMBL" id="RKK69464.1"/>
    </source>
</evidence>
<feature type="compositionally biased region" description="Basic and acidic residues" evidence="1">
    <location>
        <begin position="21"/>
        <end position="30"/>
    </location>
</feature>
<dbReference type="Proteomes" id="UP000285084">
    <property type="component" value="Unassembled WGS sequence"/>
</dbReference>
<sequence>MALIHLPGLPNGLKRSQPSKTKCEAERRRGDDKVASCNLLSVVVGREEG</sequence>
<name>A0A420MN60_FUSOX</name>
<feature type="region of interest" description="Disordered" evidence="1">
    <location>
        <begin position="1"/>
        <end position="30"/>
    </location>
</feature>
<comment type="caution">
    <text evidence="2">The sequence shown here is derived from an EMBL/GenBank/DDBJ whole genome shotgun (WGS) entry which is preliminary data.</text>
</comment>
<dbReference type="AlphaFoldDB" id="A0A420MN60"/>
<evidence type="ECO:0000256" key="1">
    <source>
        <dbReference type="SAM" id="MobiDB-lite"/>
    </source>
</evidence>
<accession>A0A420MN60</accession>
<protein>
    <submittedName>
        <fullName evidence="2">Uncharacterized protein</fullName>
    </submittedName>
</protein>
<organism evidence="2 3">
    <name type="scientific">Fusarium oxysporum</name>
    <name type="common">Fusarium vascular wilt</name>
    <dbReference type="NCBI Taxonomy" id="5507"/>
    <lineage>
        <taxon>Eukaryota</taxon>
        <taxon>Fungi</taxon>
        <taxon>Dikarya</taxon>
        <taxon>Ascomycota</taxon>
        <taxon>Pezizomycotina</taxon>
        <taxon>Sordariomycetes</taxon>
        <taxon>Hypocreomycetidae</taxon>
        <taxon>Hypocreales</taxon>
        <taxon>Nectriaceae</taxon>
        <taxon>Fusarium</taxon>
        <taxon>Fusarium oxysporum species complex</taxon>
    </lineage>
</organism>
<proteinExistence type="predicted"/>
<gene>
    <name evidence="2" type="ORF">BFJ69_g12726</name>
</gene>
<dbReference type="EMBL" id="MRCX01000156">
    <property type="protein sequence ID" value="RKK69464.1"/>
    <property type="molecule type" value="Genomic_DNA"/>
</dbReference>
<reference evidence="2 3" key="1">
    <citation type="journal article" date="2018" name="Sci. Rep.">
        <title>Characterisation of pathogen-specific regions and novel effector candidates in Fusarium oxysporum f. sp. cepae.</title>
        <authorList>
            <person name="Armitage A.D."/>
            <person name="Taylor A."/>
            <person name="Sobczyk M.K."/>
            <person name="Baxter L."/>
            <person name="Greenfield B.P."/>
            <person name="Bates H.J."/>
            <person name="Wilson F."/>
            <person name="Jackson A.C."/>
            <person name="Ott S."/>
            <person name="Harrison R.J."/>
            <person name="Clarkson J.P."/>
        </authorList>
    </citation>
    <scope>NUCLEOTIDE SEQUENCE [LARGE SCALE GENOMIC DNA]</scope>
    <source>
        <strain evidence="2 3">Fo_A13</strain>
    </source>
</reference>
<evidence type="ECO:0000313" key="3">
    <source>
        <dbReference type="Proteomes" id="UP000285084"/>
    </source>
</evidence>